<protein>
    <submittedName>
        <fullName evidence="1">Uncharacterized protein</fullName>
    </submittedName>
</protein>
<organism evidence="1 2">
    <name type="scientific">Mariprofundus ferrooxydans PV-1</name>
    <dbReference type="NCBI Taxonomy" id="314345"/>
    <lineage>
        <taxon>Bacteria</taxon>
        <taxon>Pseudomonadati</taxon>
        <taxon>Pseudomonadota</taxon>
        <taxon>Candidatius Mariprofundia</taxon>
        <taxon>Mariprofundales</taxon>
        <taxon>Mariprofundaceae</taxon>
        <taxon>Mariprofundus</taxon>
    </lineage>
</organism>
<dbReference type="Proteomes" id="UP000005297">
    <property type="component" value="Unassembled WGS sequence"/>
</dbReference>
<dbReference type="RefSeq" id="WP_009851461.1">
    <property type="nucleotide sequence ID" value="NZ_DS022295.1"/>
</dbReference>
<dbReference type="HOGENOM" id="CLU_3137445_0_0_0"/>
<proteinExistence type="predicted"/>
<evidence type="ECO:0000313" key="1">
    <source>
        <dbReference type="EMBL" id="EAU54258.1"/>
    </source>
</evidence>
<accession>Q0EYD4</accession>
<dbReference type="EMBL" id="AATS01000010">
    <property type="protein sequence ID" value="EAU54258.1"/>
    <property type="molecule type" value="Genomic_DNA"/>
</dbReference>
<dbReference type="AlphaFoldDB" id="Q0EYD4"/>
<dbReference type="InParanoid" id="Q0EYD4"/>
<comment type="caution">
    <text evidence="1">The sequence shown here is derived from an EMBL/GenBank/DDBJ whole genome shotgun (WGS) entry which is preliminary data.</text>
</comment>
<evidence type="ECO:0000313" key="2">
    <source>
        <dbReference type="Proteomes" id="UP000005297"/>
    </source>
</evidence>
<gene>
    <name evidence="1" type="ORF">SPV1_05839</name>
</gene>
<sequence length="49" mass="5359">MAVIFIKNERPVSILDTDHFGKLTYIEVGATCADIETYIQLGDAVAKTS</sequence>
<reference evidence="1 2" key="1">
    <citation type="submission" date="2006-09" db="EMBL/GenBank/DDBJ databases">
        <authorList>
            <person name="Emerson D."/>
            <person name="Ferriera S."/>
            <person name="Johnson J."/>
            <person name="Kravitz S."/>
            <person name="Halpern A."/>
            <person name="Remington K."/>
            <person name="Beeson K."/>
            <person name="Tran B."/>
            <person name="Rogers Y.-H."/>
            <person name="Friedman R."/>
            <person name="Venter J.C."/>
        </authorList>
    </citation>
    <scope>NUCLEOTIDE SEQUENCE [LARGE SCALE GENOMIC DNA]</scope>
    <source>
        <strain evidence="1 2">PV-1</strain>
    </source>
</reference>
<keyword evidence="2" id="KW-1185">Reference proteome</keyword>
<name>Q0EYD4_9PROT</name>